<dbReference type="OrthoDB" id="627374at2"/>
<accession>A0A1V9G5A9</accession>
<dbReference type="EMBL" id="LWBP01000067">
    <property type="protein sequence ID" value="OQP65688.1"/>
    <property type="molecule type" value="Genomic_DNA"/>
</dbReference>
<dbReference type="RefSeq" id="WP_081163291.1">
    <property type="nucleotide sequence ID" value="NZ_LWBP01000067.1"/>
</dbReference>
<dbReference type="AlphaFoldDB" id="A0A1V9G5A9"/>
<dbReference type="STRING" id="550983.A4R26_14780"/>
<comment type="caution">
    <text evidence="1">The sequence shown here is derived from an EMBL/GenBank/DDBJ whole genome shotgun (WGS) entry which is preliminary data.</text>
</comment>
<evidence type="ECO:0000313" key="1">
    <source>
        <dbReference type="EMBL" id="OQP65688.1"/>
    </source>
</evidence>
<keyword evidence="2" id="KW-1185">Reference proteome</keyword>
<dbReference type="Proteomes" id="UP000192276">
    <property type="component" value="Unassembled WGS sequence"/>
</dbReference>
<protein>
    <recommendedName>
        <fullName evidence="3">GAF domain-containing protein</fullName>
    </recommendedName>
</protein>
<proteinExistence type="predicted"/>
<evidence type="ECO:0000313" key="2">
    <source>
        <dbReference type="Proteomes" id="UP000192276"/>
    </source>
</evidence>
<gene>
    <name evidence="1" type="ORF">A4R26_14780</name>
</gene>
<organism evidence="1 2">
    <name type="scientific">Niastella populi</name>
    <dbReference type="NCBI Taxonomy" id="550983"/>
    <lineage>
        <taxon>Bacteria</taxon>
        <taxon>Pseudomonadati</taxon>
        <taxon>Bacteroidota</taxon>
        <taxon>Chitinophagia</taxon>
        <taxon>Chitinophagales</taxon>
        <taxon>Chitinophagaceae</taxon>
        <taxon>Niastella</taxon>
    </lineage>
</organism>
<name>A0A1V9G5A9_9BACT</name>
<sequence length="796" mass="91554">MSEMIAPAIRPANNLKILAANINSSDNCLSIDSKISFRPFVNYLKDKIHDSSDSRSGIYNYLIEKFEESPALLEPVTDEHVLEENHDLLEMLGTTLFPVVSEEGKNVFTMGVPYEFSVFNYSTPFKKLFIDETGGHFLLPENVSHEHLKQAQCSLMYEHVLAKFYNIKLNEDPHLVYPVTDKATGMKRFYKLRYDRRFIDITLKGTLPQIQDCAVCLNSLRILDLDQQLAKMPLDLFEVEGFGVWIAEDFTTQESLDSIKKILLQHHDCNLNVIQSLKNSIHGLIGLNEVQVGLTPFMQLNGRFVMDENCTRHGILGKNWKAANPEDVASYQMCVDYFSAHPEAMPLSVLDEKMLEVAPFTKPLLDEGLKSYIIYPIQNNDGLLGALELGSPIPSQLNQDVMNRIEPAMPLLSLALLKNRDTFNNRIEKIIKEKFTPLQPAVEWKFAEVAWEYMHNENNEEPNVTGNVVFDNVYPLYGAVDIRNSSVERSRAIQKDLKEHINLVDEVLDKLQSLLKLPLLEGLKFKNFTFRQAIENGLATEDEVRINEFFEKEADPVLSHLQTSNPQAQQIISNYFNMVNDAEGYLYRNRNEYEHTLTTINNTVLQSFEKQEEIMQQSYPHYFEKYKTDGVEYTIYIGQSIAPNSPFNMLYLKNIRLWQLSSMAEIARITHALIPNLAVPLQTTQLILIHSQPISISFRKDERRFDVEGSYNIRYEIMKKRLDKVNIRGTNERLTQPGKIAMVYSNPKEAQEYQEYVMFLQSKNLLLPGMEYLELEELQGVSGLKALRVNINLQEN</sequence>
<evidence type="ECO:0008006" key="3">
    <source>
        <dbReference type="Google" id="ProtNLM"/>
    </source>
</evidence>
<reference evidence="2" key="1">
    <citation type="submission" date="2016-04" db="EMBL/GenBank/DDBJ databases">
        <authorList>
            <person name="Chen L."/>
            <person name="Zhuang W."/>
            <person name="Wang G."/>
        </authorList>
    </citation>
    <scope>NUCLEOTIDE SEQUENCE [LARGE SCALE GENOMIC DNA]</scope>
    <source>
        <strain evidence="2">208</strain>
    </source>
</reference>